<gene>
    <name evidence="4" type="ORF">L596_025771</name>
</gene>
<reference evidence="4 5" key="1">
    <citation type="journal article" date="2015" name="Genome Biol.">
        <title>Comparative genomics of Steinernema reveals deeply conserved gene regulatory networks.</title>
        <authorList>
            <person name="Dillman A.R."/>
            <person name="Macchietto M."/>
            <person name="Porter C.F."/>
            <person name="Rogers A."/>
            <person name="Williams B."/>
            <person name="Antoshechkin I."/>
            <person name="Lee M.M."/>
            <person name="Goodwin Z."/>
            <person name="Lu X."/>
            <person name="Lewis E.E."/>
            <person name="Goodrich-Blair H."/>
            <person name="Stock S.P."/>
            <person name="Adams B.J."/>
            <person name="Sternberg P.W."/>
            <person name="Mortazavi A."/>
        </authorList>
    </citation>
    <scope>NUCLEOTIDE SEQUENCE [LARGE SCALE GENOMIC DNA]</scope>
    <source>
        <strain evidence="4 5">ALL</strain>
    </source>
</reference>
<feature type="chain" id="PRO_5020864694" evidence="3">
    <location>
        <begin position="19"/>
        <end position="339"/>
    </location>
</feature>
<feature type="signal peptide" evidence="3">
    <location>
        <begin position="1"/>
        <end position="18"/>
    </location>
</feature>
<keyword evidence="2" id="KW-0472">Membrane</keyword>
<evidence type="ECO:0000256" key="2">
    <source>
        <dbReference type="SAM" id="Phobius"/>
    </source>
</evidence>
<evidence type="ECO:0000256" key="1">
    <source>
        <dbReference type="SAM" id="MobiDB-lite"/>
    </source>
</evidence>
<keyword evidence="3" id="KW-0732">Signal</keyword>
<evidence type="ECO:0000313" key="4">
    <source>
        <dbReference type="EMBL" id="TKR65357.1"/>
    </source>
</evidence>
<reference evidence="4 5" key="2">
    <citation type="journal article" date="2019" name="G3 (Bethesda)">
        <title>Hybrid Assembly of the Genome of the Entomopathogenic Nematode Steinernema carpocapsae Identifies the X-Chromosome.</title>
        <authorList>
            <person name="Serra L."/>
            <person name="Macchietto M."/>
            <person name="Macias-Munoz A."/>
            <person name="McGill C.J."/>
            <person name="Rodriguez I.M."/>
            <person name="Rodriguez B."/>
            <person name="Murad R."/>
            <person name="Mortazavi A."/>
        </authorList>
    </citation>
    <scope>NUCLEOTIDE SEQUENCE [LARGE SCALE GENOMIC DNA]</scope>
    <source>
        <strain evidence="4 5">ALL</strain>
    </source>
</reference>
<feature type="compositionally biased region" description="Low complexity" evidence="1">
    <location>
        <begin position="305"/>
        <end position="324"/>
    </location>
</feature>
<keyword evidence="2" id="KW-1133">Transmembrane helix</keyword>
<evidence type="ECO:0000256" key="3">
    <source>
        <dbReference type="SAM" id="SignalP"/>
    </source>
</evidence>
<protein>
    <submittedName>
        <fullName evidence="4">Uncharacterized protein</fullName>
    </submittedName>
</protein>
<dbReference type="Proteomes" id="UP000298663">
    <property type="component" value="Unassembled WGS sequence"/>
</dbReference>
<dbReference type="AlphaFoldDB" id="A0A4U5M8Q7"/>
<comment type="caution">
    <text evidence="4">The sequence shown here is derived from an EMBL/GenBank/DDBJ whole genome shotgun (WGS) entry which is preliminary data.</text>
</comment>
<organism evidence="4 5">
    <name type="scientific">Steinernema carpocapsae</name>
    <name type="common">Entomopathogenic nematode</name>
    <dbReference type="NCBI Taxonomy" id="34508"/>
    <lineage>
        <taxon>Eukaryota</taxon>
        <taxon>Metazoa</taxon>
        <taxon>Ecdysozoa</taxon>
        <taxon>Nematoda</taxon>
        <taxon>Chromadorea</taxon>
        <taxon>Rhabditida</taxon>
        <taxon>Tylenchina</taxon>
        <taxon>Panagrolaimomorpha</taxon>
        <taxon>Strongyloidoidea</taxon>
        <taxon>Steinernematidae</taxon>
        <taxon>Steinernema</taxon>
    </lineage>
</organism>
<accession>A0A4U5M8Q7</accession>
<name>A0A4U5M8Q7_STECR</name>
<proteinExistence type="predicted"/>
<evidence type="ECO:0000313" key="5">
    <source>
        <dbReference type="Proteomes" id="UP000298663"/>
    </source>
</evidence>
<feature type="compositionally biased region" description="Polar residues" evidence="1">
    <location>
        <begin position="330"/>
        <end position="339"/>
    </location>
</feature>
<keyword evidence="5" id="KW-1185">Reference proteome</keyword>
<feature type="region of interest" description="Disordered" evidence="1">
    <location>
        <begin position="295"/>
        <end position="339"/>
    </location>
</feature>
<dbReference type="EMBL" id="AZBU02000009">
    <property type="protein sequence ID" value="TKR65357.1"/>
    <property type="molecule type" value="Genomic_DNA"/>
</dbReference>
<keyword evidence="2" id="KW-0812">Transmembrane</keyword>
<sequence length="339" mass="37947">MGALLTLVLSVLVTFSHAVDIDKLMVVKPNFVISKLWNNSMPYHDPRLANQMIFEFEIVNKTLPFSVHLRVSNVESCDRIRICLPSDEIGEYNKSRRFDICLGRNILDFDYENDTLIIPEVDRSKPSESEKLKRMPDDDTVTFGKDHDFAIRFGKRGQIENVTSSIMSNAFVYKRKHSKMNFTLLQDSAKCAAKLRQESQNTALKMVSVYSVDPPKPKQTRQGVNMWAAVIGFTAGSLIGIFLALGCLLKCRYTWYSGYYESMYSAYAYNADPEAAVFEDINVGNMSISSEEKIESNEKASLDLSKSSKASTKSTKSSTKSKSSMKGVETSVSVGSSAE</sequence>
<feature type="transmembrane region" description="Helical" evidence="2">
    <location>
        <begin position="226"/>
        <end position="249"/>
    </location>
</feature>